<name>A0ABV3U159_9GAMM</name>
<protein>
    <submittedName>
        <fullName evidence="2">Type IV pilus modification protein PilV</fullName>
    </submittedName>
</protein>
<dbReference type="NCBIfam" id="TIGR02523">
    <property type="entry name" value="type_IV_pilV"/>
    <property type="match status" value="1"/>
</dbReference>
<keyword evidence="3" id="KW-1185">Reference proteome</keyword>
<dbReference type="Pfam" id="PF07963">
    <property type="entry name" value="N_methyl"/>
    <property type="match status" value="1"/>
</dbReference>
<comment type="caution">
    <text evidence="2">The sequence shown here is derived from an EMBL/GenBank/DDBJ whole genome shotgun (WGS) entry which is preliminary data.</text>
</comment>
<feature type="domain" description="Type IV pilin Tt1218-like" evidence="1">
    <location>
        <begin position="30"/>
        <end position="66"/>
    </location>
</feature>
<evidence type="ECO:0000259" key="1">
    <source>
        <dbReference type="Pfam" id="PF22150"/>
    </source>
</evidence>
<organism evidence="2 3">
    <name type="scientific">Zhongshania arctica</name>
    <dbReference type="NCBI Taxonomy" id="3238302"/>
    <lineage>
        <taxon>Bacteria</taxon>
        <taxon>Pseudomonadati</taxon>
        <taxon>Pseudomonadota</taxon>
        <taxon>Gammaproteobacteria</taxon>
        <taxon>Cellvibrionales</taxon>
        <taxon>Spongiibacteraceae</taxon>
        <taxon>Zhongshania</taxon>
    </lineage>
</organism>
<gene>
    <name evidence="2" type="primary">pilV</name>
    <name evidence="2" type="ORF">AB4875_17085</name>
</gene>
<dbReference type="Pfam" id="PF22150">
    <property type="entry name" value="Tt1218-like"/>
    <property type="match status" value="1"/>
</dbReference>
<dbReference type="InterPro" id="IPR054402">
    <property type="entry name" value="Tt1218-like_dom"/>
</dbReference>
<evidence type="ECO:0000313" key="2">
    <source>
        <dbReference type="EMBL" id="MEX1667214.1"/>
    </source>
</evidence>
<reference evidence="2 3" key="1">
    <citation type="journal article" date="2011" name="Int. J. Syst. Evol. Microbiol.">
        <title>Zhongshania antarctica gen. nov., sp. nov. and Zhongshania guokunii sp. nov., gammaproteobacteria respectively isolated from coastal attached (fast) ice and surface seawater of the Antarctic.</title>
        <authorList>
            <person name="Li H.J."/>
            <person name="Zhang X.Y."/>
            <person name="Chen C.X."/>
            <person name="Zhang Y.J."/>
            <person name="Gao Z.M."/>
            <person name="Yu Y."/>
            <person name="Chen X.L."/>
            <person name="Chen B."/>
            <person name="Zhang Y.Z."/>
        </authorList>
    </citation>
    <scope>NUCLEOTIDE SEQUENCE [LARGE SCALE GENOMIC DNA]</scope>
    <source>
        <strain evidence="2 3">R06B22</strain>
    </source>
</reference>
<dbReference type="Proteomes" id="UP001557484">
    <property type="component" value="Unassembled WGS sequence"/>
</dbReference>
<dbReference type="InterPro" id="IPR012902">
    <property type="entry name" value="N_methyl_site"/>
</dbReference>
<dbReference type="InterPro" id="IPR013362">
    <property type="entry name" value="Pilus_4_PilV"/>
</dbReference>
<dbReference type="EMBL" id="JBFRYB010000002">
    <property type="protein sequence ID" value="MEX1667214.1"/>
    <property type="molecule type" value="Genomic_DNA"/>
</dbReference>
<dbReference type="NCBIfam" id="TIGR02532">
    <property type="entry name" value="IV_pilin_GFxxxE"/>
    <property type="match status" value="1"/>
</dbReference>
<evidence type="ECO:0000313" key="3">
    <source>
        <dbReference type="Proteomes" id="UP001557484"/>
    </source>
</evidence>
<dbReference type="RefSeq" id="WP_368377324.1">
    <property type="nucleotide sequence ID" value="NZ_JBFRYB010000002.1"/>
</dbReference>
<sequence>MNRNRQRGVTLIEVLVAVLITATGVLGAAAMQLNAVKFNQTSNTRSTAVFLANDISDRMRANRADALAGRYDLAMSNDVPTGTAIYQIDVQDWLQEIALRLPAGDASIERDDANFTISIQWDESRLSKTREVSAGDIQTFVFQTRL</sequence>
<proteinExistence type="predicted"/>
<accession>A0ABV3U159</accession>